<feature type="region of interest" description="Disordered" evidence="1">
    <location>
        <begin position="1"/>
        <end position="131"/>
    </location>
</feature>
<feature type="compositionally biased region" description="Basic and acidic residues" evidence="1">
    <location>
        <begin position="14"/>
        <end position="30"/>
    </location>
</feature>
<keyword evidence="3" id="KW-1185">Reference proteome</keyword>
<feature type="compositionally biased region" description="Gly residues" evidence="1">
    <location>
        <begin position="87"/>
        <end position="98"/>
    </location>
</feature>
<gene>
    <name evidence="2" type="ORF">GCM10010305_16900</name>
</gene>
<dbReference type="EMBL" id="BMUL01000003">
    <property type="protein sequence ID" value="GHA74690.1"/>
    <property type="molecule type" value="Genomic_DNA"/>
</dbReference>
<dbReference type="Pfam" id="PF19690">
    <property type="entry name" value="DUF6191"/>
    <property type="match status" value="1"/>
</dbReference>
<sequence length="131" mass="12651">MFGGLDEFFAPGRRHAEEERRRLALTREDAGDADPSRGPIDLSSGRVTIRVPGSGAEPGAVPGTEPGRGTGAGAEPGTDAGAAPGSAAGGGAGSVGGGEEVEAVGQGGGFAPAGDAELGKDVRDVDAGGLR</sequence>
<dbReference type="RefSeq" id="WP_229849649.1">
    <property type="nucleotide sequence ID" value="NZ_JBIVWU010000001.1"/>
</dbReference>
<evidence type="ECO:0000313" key="2">
    <source>
        <dbReference type="EMBL" id="GHA74690.1"/>
    </source>
</evidence>
<dbReference type="Proteomes" id="UP000644020">
    <property type="component" value="Unassembled WGS sequence"/>
</dbReference>
<dbReference type="InterPro" id="IPR045684">
    <property type="entry name" value="DUF6191"/>
</dbReference>
<organism evidence="2 3">
    <name type="scientific">Streptomyces termitum</name>
    <dbReference type="NCBI Taxonomy" id="67368"/>
    <lineage>
        <taxon>Bacteria</taxon>
        <taxon>Bacillati</taxon>
        <taxon>Actinomycetota</taxon>
        <taxon>Actinomycetes</taxon>
        <taxon>Kitasatosporales</taxon>
        <taxon>Streptomycetaceae</taxon>
        <taxon>Streptomyces</taxon>
    </lineage>
</organism>
<proteinExistence type="predicted"/>
<evidence type="ECO:0000313" key="3">
    <source>
        <dbReference type="Proteomes" id="UP000644020"/>
    </source>
</evidence>
<accession>A0A918SWH1</accession>
<reference evidence="2" key="1">
    <citation type="journal article" date="2014" name="Int. J. Syst. Evol. Microbiol.">
        <title>Complete genome sequence of Corynebacterium casei LMG S-19264T (=DSM 44701T), isolated from a smear-ripened cheese.</title>
        <authorList>
            <consortium name="US DOE Joint Genome Institute (JGI-PGF)"/>
            <person name="Walter F."/>
            <person name="Albersmeier A."/>
            <person name="Kalinowski J."/>
            <person name="Ruckert C."/>
        </authorList>
    </citation>
    <scope>NUCLEOTIDE SEQUENCE</scope>
    <source>
        <strain evidence="2">JCM 4518</strain>
    </source>
</reference>
<name>A0A918SWH1_9ACTN</name>
<feature type="compositionally biased region" description="Basic and acidic residues" evidence="1">
    <location>
        <begin position="117"/>
        <end position="131"/>
    </location>
</feature>
<dbReference type="AlphaFoldDB" id="A0A918SWH1"/>
<protein>
    <submittedName>
        <fullName evidence="2">Uncharacterized protein</fullName>
    </submittedName>
</protein>
<comment type="caution">
    <text evidence="2">The sequence shown here is derived from an EMBL/GenBank/DDBJ whole genome shotgun (WGS) entry which is preliminary data.</text>
</comment>
<reference evidence="2" key="2">
    <citation type="submission" date="2020-09" db="EMBL/GenBank/DDBJ databases">
        <authorList>
            <person name="Sun Q."/>
            <person name="Ohkuma M."/>
        </authorList>
    </citation>
    <scope>NUCLEOTIDE SEQUENCE</scope>
    <source>
        <strain evidence="2">JCM 4518</strain>
    </source>
</reference>
<evidence type="ECO:0000256" key="1">
    <source>
        <dbReference type="SAM" id="MobiDB-lite"/>
    </source>
</evidence>